<dbReference type="OrthoDB" id="2376202at2"/>
<keyword evidence="1" id="KW-0812">Transmembrane</keyword>
<evidence type="ECO:0008006" key="4">
    <source>
        <dbReference type="Google" id="ProtNLM"/>
    </source>
</evidence>
<comment type="caution">
    <text evidence="2">The sequence shown here is derived from an EMBL/GenBank/DDBJ whole genome shotgun (WGS) entry which is preliminary data.</text>
</comment>
<evidence type="ECO:0000313" key="2">
    <source>
        <dbReference type="EMBL" id="TXC78396.1"/>
    </source>
</evidence>
<feature type="transmembrane region" description="Helical" evidence="1">
    <location>
        <begin position="68"/>
        <end position="86"/>
    </location>
</feature>
<dbReference type="Proteomes" id="UP000321168">
    <property type="component" value="Unassembled WGS sequence"/>
</dbReference>
<reference evidence="2 3" key="1">
    <citation type="submission" date="2019-08" db="EMBL/GenBank/DDBJ databases">
        <title>Genome of Luteibaculum oceani JCM 18817.</title>
        <authorList>
            <person name="Bowman J.P."/>
        </authorList>
    </citation>
    <scope>NUCLEOTIDE SEQUENCE [LARGE SCALE GENOMIC DNA]</scope>
    <source>
        <strain evidence="2 3">JCM 18817</strain>
    </source>
</reference>
<evidence type="ECO:0000256" key="1">
    <source>
        <dbReference type="SAM" id="Phobius"/>
    </source>
</evidence>
<organism evidence="2 3">
    <name type="scientific">Luteibaculum oceani</name>
    <dbReference type="NCBI Taxonomy" id="1294296"/>
    <lineage>
        <taxon>Bacteria</taxon>
        <taxon>Pseudomonadati</taxon>
        <taxon>Bacteroidota</taxon>
        <taxon>Flavobacteriia</taxon>
        <taxon>Flavobacteriales</taxon>
        <taxon>Luteibaculaceae</taxon>
        <taxon>Luteibaculum</taxon>
    </lineage>
</organism>
<proteinExistence type="predicted"/>
<protein>
    <recommendedName>
        <fullName evidence="4">Signal peptidase I</fullName>
    </recommendedName>
</protein>
<keyword evidence="1" id="KW-0472">Membrane</keyword>
<name>A0A5C6V1V9_9FLAO</name>
<dbReference type="Pfam" id="PF18936">
    <property type="entry name" value="DUF5684"/>
    <property type="match status" value="1"/>
</dbReference>
<feature type="transmembrane region" description="Helical" evidence="1">
    <location>
        <begin position="20"/>
        <end position="37"/>
    </location>
</feature>
<feature type="transmembrane region" description="Helical" evidence="1">
    <location>
        <begin position="98"/>
        <end position="118"/>
    </location>
</feature>
<sequence>MEFFETAIDFISDMSMGAKLVILLLFFVGSVGQWKLYDKAGQNGWTIFVPVLNLIVLNRVVGRPASHVWYYFIPVFNIFFTAKVFIEVCQSFGKRSIIDYVLVILLNGFYILNLGLSYDETYKGPVYKENENKDDATIGNAEFA</sequence>
<evidence type="ECO:0000313" key="3">
    <source>
        <dbReference type="Proteomes" id="UP000321168"/>
    </source>
</evidence>
<keyword evidence="3" id="KW-1185">Reference proteome</keyword>
<gene>
    <name evidence="2" type="ORF">FRX97_08685</name>
</gene>
<feature type="transmembrane region" description="Helical" evidence="1">
    <location>
        <begin position="44"/>
        <end position="62"/>
    </location>
</feature>
<dbReference type="AlphaFoldDB" id="A0A5C6V1V9"/>
<accession>A0A5C6V1V9</accession>
<keyword evidence="1" id="KW-1133">Transmembrane helix</keyword>
<dbReference type="InterPro" id="IPR043739">
    <property type="entry name" value="DUF5684"/>
</dbReference>
<dbReference type="RefSeq" id="WP_147014818.1">
    <property type="nucleotide sequence ID" value="NZ_VORB01000007.1"/>
</dbReference>
<dbReference type="EMBL" id="VORB01000007">
    <property type="protein sequence ID" value="TXC78396.1"/>
    <property type="molecule type" value="Genomic_DNA"/>
</dbReference>